<protein>
    <submittedName>
        <fullName evidence="1">Uncharacterized protein</fullName>
    </submittedName>
</protein>
<dbReference type="EMBL" id="MTYJ01000097">
    <property type="protein sequence ID" value="OQV14908.1"/>
    <property type="molecule type" value="Genomic_DNA"/>
</dbReference>
<dbReference type="AlphaFoldDB" id="A0A1W0WI71"/>
<gene>
    <name evidence="1" type="ORF">BV898_10939</name>
</gene>
<evidence type="ECO:0000313" key="1">
    <source>
        <dbReference type="EMBL" id="OQV14908.1"/>
    </source>
</evidence>
<sequence length="102" mass="11749">MSEQQTAETLSIRLHRFFFTETRSFTSTCPPAVFRKHIIKQLQSYFGAFAAIKDDDLGHSEAISPQRLDYSVKILPQACSIQTPDEPVVTFPYQVFFSWEEV</sequence>
<dbReference type="Proteomes" id="UP000192578">
    <property type="component" value="Unassembled WGS sequence"/>
</dbReference>
<name>A0A1W0WI71_HYPEX</name>
<evidence type="ECO:0000313" key="2">
    <source>
        <dbReference type="Proteomes" id="UP000192578"/>
    </source>
</evidence>
<keyword evidence="2" id="KW-1185">Reference proteome</keyword>
<reference evidence="2" key="1">
    <citation type="submission" date="2017-01" db="EMBL/GenBank/DDBJ databases">
        <title>Comparative genomics of anhydrobiosis in the tardigrade Hypsibius dujardini.</title>
        <authorList>
            <person name="Yoshida Y."/>
            <person name="Koutsovoulos G."/>
            <person name="Laetsch D."/>
            <person name="Stevens L."/>
            <person name="Kumar S."/>
            <person name="Horikawa D."/>
            <person name="Ishino K."/>
            <person name="Komine S."/>
            <person name="Tomita M."/>
            <person name="Blaxter M."/>
            <person name="Arakawa K."/>
        </authorList>
    </citation>
    <scope>NUCLEOTIDE SEQUENCE [LARGE SCALE GENOMIC DNA]</scope>
    <source>
        <strain evidence="2">Z151</strain>
    </source>
</reference>
<comment type="caution">
    <text evidence="1">The sequence shown here is derived from an EMBL/GenBank/DDBJ whole genome shotgun (WGS) entry which is preliminary data.</text>
</comment>
<organism evidence="1 2">
    <name type="scientific">Hypsibius exemplaris</name>
    <name type="common">Freshwater tardigrade</name>
    <dbReference type="NCBI Taxonomy" id="2072580"/>
    <lineage>
        <taxon>Eukaryota</taxon>
        <taxon>Metazoa</taxon>
        <taxon>Ecdysozoa</taxon>
        <taxon>Tardigrada</taxon>
        <taxon>Eutardigrada</taxon>
        <taxon>Parachela</taxon>
        <taxon>Hypsibioidea</taxon>
        <taxon>Hypsibiidae</taxon>
        <taxon>Hypsibius</taxon>
    </lineage>
</organism>
<proteinExistence type="predicted"/>
<accession>A0A1W0WI71</accession>